<dbReference type="EMBL" id="LQYG01000056">
    <property type="protein sequence ID" value="KYC62173.1"/>
    <property type="molecule type" value="Genomic_DNA"/>
</dbReference>
<keyword evidence="1" id="KW-0812">Transmembrane</keyword>
<name>A0A150JY10_HEYCO</name>
<keyword evidence="1" id="KW-0472">Membrane</keyword>
<organism evidence="2 3">
    <name type="scientific">Heyndrickxia coagulans</name>
    <name type="common">Weizmannia coagulans</name>
    <dbReference type="NCBI Taxonomy" id="1398"/>
    <lineage>
        <taxon>Bacteria</taxon>
        <taxon>Bacillati</taxon>
        <taxon>Bacillota</taxon>
        <taxon>Bacilli</taxon>
        <taxon>Bacillales</taxon>
        <taxon>Bacillaceae</taxon>
        <taxon>Heyndrickxia</taxon>
    </lineage>
</organism>
<dbReference type="Proteomes" id="UP000075288">
    <property type="component" value="Unassembled WGS sequence"/>
</dbReference>
<dbReference type="PATRIC" id="fig|1398.26.peg.3295"/>
<dbReference type="AlphaFoldDB" id="A0A150JY10"/>
<evidence type="ECO:0000313" key="3">
    <source>
        <dbReference type="Proteomes" id="UP000075288"/>
    </source>
</evidence>
<keyword evidence="1" id="KW-1133">Transmembrane helix</keyword>
<accession>A0A150JY10</accession>
<feature type="transmembrane region" description="Helical" evidence="1">
    <location>
        <begin position="20"/>
        <end position="43"/>
    </location>
</feature>
<evidence type="ECO:0000256" key="1">
    <source>
        <dbReference type="SAM" id="Phobius"/>
    </source>
</evidence>
<sequence length="50" mass="5789">MAFGMWPGLFFSGLHPPEAPGIRVLAFFWFGFCMMPNLFYVLYGRREGIL</sequence>
<protein>
    <submittedName>
        <fullName evidence="2">Uncharacterized protein</fullName>
    </submittedName>
</protein>
<evidence type="ECO:0000313" key="2">
    <source>
        <dbReference type="EMBL" id="KYC62173.1"/>
    </source>
</evidence>
<gene>
    <name evidence="2" type="ORF">B4098_1404</name>
</gene>
<reference evidence="2 3" key="1">
    <citation type="submission" date="2016-01" db="EMBL/GenBank/DDBJ databases">
        <title>Genome Sequences of Twelve Sporeforming Bacillus Species Isolated from Foods.</title>
        <authorList>
            <person name="Berendsen E.M."/>
            <person name="Wells-Bennik M.H."/>
            <person name="Krawcyk A.O."/>
            <person name="De Jong A."/>
            <person name="Holsappel S."/>
            <person name="Eijlander R.T."/>
            <person name="Kuipers O.P."/>
        </authorList>
    </citation>
    <scope>NUCLEOTIDE SEQUENCE [LARGE SCALE GENOMIC DNA]</scope>
    <source>
        <strain evidence="2 3">B4098</strain>
    </source>
</reference>
<comment type="caution">
    <text evidence="2">The sequence shown here is derived from an EMBL/GenBank/DDBJ whole genome shotgun (WGS) entry which is preliminary data.</text>
</comment>
<proteinExistence type="predicted"/>